<dbReference type="EMBL" id="AP023354">
    <property type="protein sequence ID" value="BCJ31775.1"/>
    <property type="molecule type" value="Genomic_DNA"/>
</dbReference>
<name>A0A810LA69_9ACTN</name>
<evidence type="ECO:0008006" key="4">
    <source>
        <dbReference type="Google" id="ProtNLM"/>
    </source>
</evidence>
<keyword evidence="3" id="KW-1185">Reference proteome</keyword>
<evidence type="ECO:0000313" key="3">
    <source>
        <dbReference type="Proteomes" id="UP000680750"/>
    </source>
</evidence>
<feature type="transmembrane region" description="Helical" evidence="1">
    <location>
        <begin position="89"/>
        <end position="112"/>
    </location>
</feature>
<dbReference type="OrthoDB" id="3291580at2"/>
<sequence>MDKRALIIGLLADVALPAAVYYGGRAVGLDVEPALAAGGGVALLRVAYVAIARRRLDGLAAVVVGGFVALLVASLLTGDPRILLARESIVSGGLGLLLLGSVAVGRPVLYAIMRRLNAGKPDVLARWDRLWQNQPAFRRVFVLMSLVWGAGLLAEAIVRVPLIYLLPVDVTAALSTALQVGTVGLLIGWSMWYRRSRQRAAARHAATPETV</sequence>
<organism evidence="2 3">
    <name type="scientific">Actinocatenispora sera</name>
    <dbReference type="NCBI Taxonomy" id="390989"/>
    <lineage>
        <taxon>Bacteria</taxon>
        <taxon>Bacillati</taxon>
        <taxon>Actinomycetota</taxon>
        <taxon>Actinomycetes</taxon>
        <taxon>Micromonosporales</taxon>
        <taxon>Micromonosporaceae</taxon>
        <taxon>Actinocatenispora</taxon>
    </lineage>
</organism>
<evidence type="ECO:0000313" key="2">
    <source>
        <dbReference type="EMBL" id="BCJ31775.1"/>
    </source>
</evidence>
<feature type="transmembrane region" description="Helical" evidence="1">
    <location>
        <begin position="58"/>
        <end position="77"/>
    </location>
</feature>
<dbReference type="KEGG" id="aser:Asera_58830"/>
<gene>
    <name evidence="2" type="ORF">Asera_58830</name>
</gene>
<feature type="transmembrane region" description="Helical" evidence="1">
    <location>
        <begin position="140"/>
        <end position="166"/>
    </location>
</feature>
<dbReference type="NCBIfam" id="NF041646">
    <property type="entry name" value="VC0807_fam"/>
    <property type="match status" value="1"/>
</dbReference>
<keyword evidence="1" id="KW-1133">Transmembrane helix</keyword>
<evidence type="ECO:0000256" key="1">
    <source>
        <dbReference type="SAM" id="Phobius"/>
    </source>
</evidence>
<reference evidence="2" key="1">
    <citation type="submission" date="2020-08" db="EMBL/GenBank/DDBJ databases">
        <title>Whole genome shotgun sequence of Actinocatenispora sera NBRC 101916.</title>
        <authorList>
            <person name="Komaki H."/>
            <person name="Tamura T."/>
        </authorList>
    </citation>
    <scope>NUCLEOTIDE SEQUENCE</scope>
    <source>
        <strain evidence="2">NBRC 101916</strain>
    </source>
</reference>
<dbReference type="RefSeq" id="WP_030443943.1">
    <property type="nucleotide sequence ID" value="NZ_AP023354.1"/>
</dbReference>
<protein>
    <recommendedName>
        <fullName evidence="4">Intracellular septation protein A</fullName>
    </recommendedName>
</protein>
<dbReference type="Proteomes" id="UP000680750">
    <property type="component" value="Chromosome"/>
</dbReference>
<feature type="transmembrane region" description="Helical" evidence="1">
    <location>
        <begin position="172"/>
        <end position="193"/>
    </location>
</feature>
<accession>A0A810LA69</accession>
<keyword evidence="1" id="KW-0812">Transmembrane</keyword>
<keyword evidence="1" id="KW-0472">Membrane</keyword>
<dbReference type="AlphaFoldDB" id="A0A810LA69"/>
<proteinExistence type="predicted"/>
<feature type="transmembrane region" description="Helical" evidence="1">
    <location>
        <begin position="33"/>
        <end position="51"/>
    </location>
</feature>